<dbReference type="Pfam" id="PF12697">
    <property type="entry name" value="Abhydrolase_6"/>
    <property type="match status" value="1"/>
</dbReference>
<sequence>MHKRAYYKRQNAMQQITHAMQAEQGGLAAVASAKQCTNMTIPVDIEARQGMFNVPNITTDQDVTQFFQNYSSIMGGTNYTAEVLTGYQTVTGTYNISAKFCTPDVMNSTKPVVQVLTHGIGFDKTYWDIPYNNFNYSYENIATESGYCTLAIDRFGIGNSSHADPYQIVQAPAEVGALYQINSMLRNGTLPGVNMTFGTGQIVNVGHSFGSQQSYMLALMYPEVTDALVLTGFSFNGSFADLSLFHPKVARLNQPLRFGSPSNLSALQSLYNTPSANLTTTESFLTQLVTLAGLNSSDITDLLSASTLGDLIAGYNSTGLGSPQDLPPAYITWADASANQFNFLYPAGLDPAMISYSESTKQPFTIGEVLTLGGAPSMTSFTGPVHVVTGREDAIYCGGDCLATGLNNVTSIPESVGMYFPQSSNFSVSIPEAMGHGISVHYGAKAAYQEVQQYLMGVGIVSS</sequence>
<dbReference type="AlphaFoldDB" id="A0A0G2H650"/>
<feature type="domain" description="AB hydrolase-1" evidence="1">
    <location>
        <begin position="115"/>
        <end position="275"/>
    </location>
</feature>
<evidence type="ECO:0000313" key="2">
    <source>
        <dbReference type="EMBL" id="KKY24185.1"/>
    </source>
</evidence>
<protein>
    <recommendedName>
        <fullName evidence="1">AB hydrolase-1 domain-containing protein</fullName>
    </recommendedName>
</protein>
<dbReference type="EMBL" id="LCWF01000062">
    <property type="protein sequence ID" value="KKY24185.1"/>
    <property type="molecule type" value="Genomic_DNA"/>
</dbReference>
<organism evidence="2 3">
    <name type="scientific">Phaeomoniella chlamydospora</name>
    <name type="common">Phaeoacremonium chlamydosporum</name>
    <dbReference type="NCBI Taxonomy" id="158046"/>
    <lineage>
        <taxon>Eukaryota</taxon>
        <taxon>Fungi</taxon>
        <taxon>Dikarya</taxon>
        <taxon>Ascomycota</taxon>
        <taxon>Pezizomycotina</taxon>
        <taxon>Eurotiomycetes</taxon>
        <taxon>Chaetothyriomycetidae</taxon>
        <taxon>Phaeomoniellales</taxon>
        <taxon>Phaeomoniellaceae</taxon>
        <taxon>Phaeomoniella</taxon>
    </lineage>
</organism>
<evidence type="ECO:0000259" key="1">
    <source>
        <dbReference type="Pfam" id="PF12697"/>
    </source>
</evidence>
<accession>A0A0G2H650</accession>
<proteinExistence type="predicted"/>
<dbReference type="OrthoDB" id="190201at2759"/>
<dbReference type="InterPro" id="IPR000073">
    <property type="entry name" value="AB_hydrolase_1"/>
</dbReference>
<evidence type="ECO:0000313" key="3">
    <source>
        <dbReference type="Proteomes" id="UP000053317"/>
    </source>
</evidence>
<reference evidence="2 3" key="2">
    <citation type="submission" date="2015-05" db="EMBL/GenBank/DDBJ databases">
        <authorList>
            <person name="Morales-Cruz A."/>
            <person name="Amrine K.C."/>
            <person name="Cantu D."/>
        </authorList>
    </citation>
    <scope>NUCLEOTIDE SEQUENCE [LARGE SCALE GENOMIC DNA]</scope>
    <source>
        <strain evidence="2">UCRPC4</strain>
    </source>
</reference>
<name>A0A0G2H650_PHACM</name>
<reference evidence="2 3" key="1">
    <citation type="submission" date="2015-05" db="EMBL/GenBank/DDBJ databases">
        <title>Distinctive expansion of gene families associated with plant cell wall degradation and secondary metabolism in the genomes of grapevine trunk pathogens.</title>
        <authorList>
            <person name="Lawrence D.P."/>
            <person name="Travadon R."/>
            <person name="Rolshausen P.E."/>
            <person name="Baumgartner K."/>
        </authorList>
    </citation>
    <scope>NUCLEOTIDE SEQUENCE [LARGE SCALE GENOMIC DNA]</scope>
    <source>
        <strain evidence="2">UCRPC4</strain>
    </source>
</reference>
<dbReference type="SUPFAM" id="SSF53474">
    <property type="entry name" value="alpha/beta-Hydrolases"/>
    <property type="match status" value="1"/>
</dbReference>
<gene>
    <name evidence="2" type="ORF">UCRPC4_g02551</name>
</gene>
<dbReference type="Proteomes" id="UP000053317">
    <property type="component" value="Unassembled WGS sequence"/>
</dbReference>
<comment type="caution">
    <text evidence="2">The sequence shown here is derived from an EMBL/GenBank/DDBJ whole genome shotgun (WGS) entry which is preliminary data.</text>
</comment>
<dbReference type="Gene3D" id="3.40.50.1820">
    <property type="entry name" value="alpha/beta hydrolase"/>
    <property type="match status" value="1"/>
</dbReference>
<keyword evidence="3" id="KW-1185">Reference proteome</keyword>
<dbReference type="InterPro" id="IPR029058">
    <property type="entry name" value="AB_hydrolase_fold"/>
</dbReference>